<dbReference type="GO" id="GO:0046503">
    <property type="term" value="P:glycerolipid catabolic process"/>
    <property type="evidence" value="ECO:0007669"/>
    <property type="project" value="TreeGrafter"/>
</dbReference>
<proteinExistence type="predicted"/>
<dbReference type="Proteomes" id="UP000185895">
    <property type="component" value="Unassembled WGS sequence"/>
</dbReference>
<dbReference type="InterPro" id="IPR000073">
    <property type="entry name" value="AB_hydrolase_1"/>
</dbReference>
<sequence length="317" mass="34928">MSTTALSLQASPYSAFMQQCTVTLDNGQTLHVEIGGNPQHPTILLIMGLGGQLVHWPDAFCRQLIHAGFQVIRYDNRDIGLSSKSDNQPNKKLNPYTLMVRFSLGLKNEGAPYTLYDMAEDASLLINALGLANVHVIGASMGGMIAQILAAEHPEQVKSLGLLFTSNNQALLPPPYPKQLFSLISRPQGQTEENVIRHSLKLYNIIGSPGHINQIEAAKFARLLYQRNYYPLGAVRHFLAILCTGSLQHLDKQIQQPTIVVHGSRDRLLPPAHGKAVAKAIKNAKFELIDGLGHDIPPYFLPKIVQSFVQHIQNLTP</sequence>
<dbReference type="InterPro" id="IPR050471">
    <property type="entry name" value="AB_hydrolase"/>
</dbReference>
<comment type="caution">
    <text evidence="2">The sequence shown here is derived from an EMBL/GenBank/DDBJ whole genome shotgun (WGS) entry which is preliminary data.</text>
</comment>
<dbReference type="STRING" id="1262585.BJI46_11045"/>
<dbReference type="PANTHER" id="PTHR43433">
    <property type="entry name" value="HYDROLASE, ALPHA/BETA FOLD FAMILY PROTEIN"/>
    <property type="match status" value="1"/>
</dbReference>
<keyword evidence="3" id="KW-1185">Reference proteome</keyword>
<organism evidence="2 3">
    <name type="scientific">Acinetobacter qingfengensis</name>
    <dbReference type="NCBI Taxonomy" id="1262585"/>
    <lineage>
        <taxon>Bacteria</taxon>
        <taxon>Pseudomonadati</taxon>
        <taxon>Pseudomonadota</taxon>
        <taxon>Gammaproteobacteria</taxon>
        <taxon>Moraxellales</taxon>
        <taxon>Moraxellaceae</taxon>
        <taxon>Acinetobacter</taxon>
    </lineage>
</organism>
<name>A0A1E7RCJ9_9GAMM</name>
<dbReference type="Gene3D" id="3.40.50.1820">
    <property type="entry name" value="alpha/beta hydrolase"/>
    <property type="match status" value="1"/>
</dbReference>
<dbReference type="OrthoDB" id="9798888at2"/>
<feature type="domain" description="AB hydrolase-1" evidence="1">
    <location>
        <begin position="41"/>
        <end position="296"/>
    </location>
</feature>
<evidence type="ECO:0000313" key="3">
    <source>
        <dbReference type="Proteomes" id="UP000185895"/>
    </source>
</evidence>
<dbReference type="PANTHER" id="PTHR43433:SF5">
    <property type="entry name" value="AB HYDROLASE-1 DOMAIN-CONTAINING PROTEIN"/>
    <property type="match status" value="1"/>
</dbReference>
<dbReference type="Pfam" id="PF00561">
    <property type="entry name" value="Abhydrolase_1"/>
    <property type="match status" value="1"/>
</dbReference>
<dbReference type="AlphaFoldDB" id="A0A1E7RCJ9"/>
<gene>
    <name evidence="2" type="ORF">BJI46_11045</name>
</gene>
<protein>
    <submittedName>
        <fullName evidence="2">Hydrolase</fullName>
    </submittedName>
</protein>
<dbReference type="InterPro" id="IPR029058">
    <property type="entry name" value="AB_hydrolase_fold"/>
</dbReference>
<dbReference type="RefSeq" id="WP_070069511.1">
    <property type="nucleotide sequence ID" value="NZ_MKKK01000014.1"/>
</dbReference>
<dbReference type="EMBL" id="MKKK01000014">
    <property type="protein sequence ID" value="OEY97061.1"/>
    <property type="molecule type" value="Genomic_DNA"/>
</dbReference>
<dbReference type="SUPFAM" id="SSF53474">
    <property type="entry name" value="alpha/beta-Hydrolases"/>
    <property type="match status" value="1"/>
</dbReference>
<keyword evidence="2" id="KW-0378">Hydrolase</keyword>
<evidence type="ECO:0000313" key="2">
    <source>
        <dbReference type="EMBL" id="OEY97061.1"/>
    </source>
</evidence>
<accession>A0A1E7RCJ9</accession>
<reference evidence="2 3" key="1">
    <citation type="submission" date="2016-09" db="EMBL/GenBank/DDBJ databases">
        <authorList>
            <person name="Capua I."/>
            <person name="De Benedictis P."/>
            <person name="Joannis T."/>
            <person name="Lombin L.H."/>
            <person name="Cattoli G."/>
        </authorList>
    </citation>
    <scope>NUCLEOTIDE SEQUENCE [LARGE SCALE GENOMIC DNA]</scope>
    <source>
        <strain evidence="2 3">ANC 4671</strain>
    </source>
</reference>
<dbReference type="GO" id="GO:0004806">
    <property type="term" value="F:triacylglycerol lipase activity"/>
    <property type="evidence" value="ECO:0007669"/>
    <property type="project" value="TreeGrafter"/>
</dbReference>
<evidence type="ECO:0000259" key="1">
    <source>
        <dbReference type="Pfam" id="PF00561"/>
    </source>
</evidence>